<organism evidence="3 4">
    <name type="scientific">Favolaschia claudopus</name>
    <dbReference type="NCBI Taxonomy" id="2862362"/>
    <lineage>
        <taxon>Eukaryota</taxon>
        <taxon>Fungi</taxon>
        <taxon>Dikarya</taxon>
        <taxon>Basidiomycota</taxon>
        <taxon>Agaricomycotina</taxon>
        <taxon>Agaricomycetes</taxon>
        <taxon>Agaricomycetidae</taxon>
        <taxon>Agaricales</taxon>
        <taxon>Marasmiineae</taxon>
        <taxon>Mycenaceae</taxon>
        <taxon>Favolaschia</taxon>
    </lineage>
</organism>
<dbReference type="SUPFAM" id="SSF56112">
    <property type="entry name" value="Protein kinase-like (PK-like)"/>
    <property type="match status" value="1"/>
</dbReference>
<dbReference type="PANTHER" id="PTHR38248:SF2">
    <property type="entry name" value="FUNK1 11"/>
    <property type="match status" value="1"/>
</dbReference>
<evidence type="ECO:0000256" key="1">
    <source>
        <dbReference type="SAM" id="MobiDB-lite"/>
    </source>
</evidence>
<name>A0AAW0D5W4_9AGAR</name>
<feature type="domain" description="Fungal-type protein kinase" evidence="2">
    <location>
        <begin position="370"/>
        <end position="605"/>
    </location>
</feature>
<feature type="region of interest" description="Disordered" evidence="1">
    <location>
        <begin position="499"/>
        <end position="524"/>
    </location>
</feature>
<keyword evidence="4" id="KW-1185">Reference proteome</keyword>
<dbReference type="InterPro" id="IPR011009">
    <property type="entry name" value="Kinase-like_dom_sf"/>
</dbReference>
<feature type="region of interest" description="Disordered" evidence="1">
    <location>
        <begin position="567"/>
        <end position="589"/>
    </location>
</feature>
<reference evidence="3 4" key="1">
    <citation type="journal article" date="2024" name="J Genomics">
        <title>Draft genome sequencing and assembly of Favolaschia claudopus CIRM-BRFM 2984 isolated from oak limbs.</title>
        <authorList>
            <person name="Navarro D."/>
            <person name="Drula E."/>
            <person name="Chaduli D."/>
            <person name="Cazenave R."/>
            <person name="Ahrendt S."/>
            <person name="Wang J."/>
            <person name="Lipzen A."/>
            <person name="Daum C."/>
            <person name="Barry K."/>
            <person name="Grigoriev I.V."/>
            <person name="Favel A."/>
            <person name="Rosso M.N."/>
            <person name="Martin F."/>
        </authorList>
    </citation>
    <scope>NUCLEOTIDE SEQUENCE [LARGE SCALE GENOMIC DNA]</scope>
    <source>
        <strain evidence="3 4">CIRM-BRFM 2984</strain>
    </source>
</reference>
<dbReference type="Proteomes" id="UP001362999">
    <property type="component" value="Unassembled WGS sequence"/>
</dbReference>
<dbReference type="Pfam" id="PF17667">
    <property type="entry name" value="Pkinase_fungal"/>
    <property type="match status" value="2"/>
</dbReference>
<comment type="caution">
    <text evidence="3">The sequence shown here is derived from an EMBL/GenBank/DDBJ whole genome shotgun (WGS) entry which is preliminary data.</text>
</comment>
<evidence type="ECO:0000313" key="3">
    <source>
        <dbReference type="EMBL" id="KAK7048025.1"/>
    </source>
</evidence>
<gene>
    <name evidence="3" type="ORF">R3P38DRAFT_1848956</name>
</gene>
<dbReference type="PANTHER" id="PTHR38248">
    <property type="entry name" value="FUNK1 6"/>
    <property type="match status" value="1"/>
</dbReference>
<protein>
    <recommendedName>
        <fullName evidence="2">Fungal-type protein kinase domain-containing protein</fullName>
    </recommendedName>
</protein>
<dbReference type="Gene3D" id="1.10.510.10">
    <property type="entry name" value="Transferase(Phosphotransferase) domain 1"/>
    <property type="match status" value="1"/>
</dbReference>
<proteinExistence type="predicted"/>
<dbReference type="InterPro" id="IPR040976">
    <property type="entry name" value="Pkinase_fungal"/>
</dbReference>
<feature type="domain" description="Fungal-type protein kinase" evidence="2">
    <location>
        <begin position="129"/>
        <end position="329"/>
    </location>
</feature>
<dbReference type="EMBL" id="JAWWNJ010000009">
    <property type="protein sequence ID" value="KAK7048025.1"/>
    <property type="molecule type" value="Genomic_DNA"/>
</dbReference>
<feature type="region of interest" description="Disordered" evidence="1">
    <location>
        <begin position="729"/>
        <end position="748"/>
    </location>
</feature>
<feature type="compositionally biased region" description="Basic residues" evidence="1">
    <location>
        <begin position="779"/>
        <end position="788"/>
    </location>
</feature>
<dbReference type="AlphaFoldDB" id="A0AAW0D5W4"/>
<sequence>MEETFIQLVPAKQLVDMLPSSTGEAKFISTLTAKCRAWYKAADKELKAAQSEDESRKPLIAYLDKIFKEFSVESGSSVADASNTRPATSIDDIKTGWLHAGLVVEFELQTDIFDEDGRLRDCPVAVEDVKKLEKRALSLLAIHGRCHVYVVAVFNGRMTRILRFDRGGFIATDAFNWLANKKLIPTFFYRLYNAKPGRMYGDDDTISVPSAEVKQKIFNRLQETEHYRAALPTREVATKGSLRIKAVLFYPHTNPGGQVTRKGRVVNCLSFGTPLAAADGLFGRATNVYRVILEEELDNTEQPLAFYALKDSWREACRRPELDFYDAIEHHCLNAEPPVDMEGMARCRGSVDLADWDPAIHRTVFLKHARSERRHMRTLLTPVGAPLKNFKSKRALCQVLYTVVLHLETAYEAGVLHRDVSEGNVLLQEASPDKGFLLDWDYAEFTPVGLQKFRAAFKDRELEGESYRDIEKSLKDFTGTEPFMAIEILLAQQRLNAQPEDGDVNGVEGSDVAGAGDEDEDSQLDGSVAHEGIFVASEEADDKMKIAEGKHEDDLAEDSQVVEMNVSEGDNDQGHTTAGTTSGPRALEHGPHHDLESVYWLLVWMILRHTKHGHFDGALACANLFASTGFYMKHGWILRTQFRSKHPLFQLAEHLRDMVLGQYPAESRLKAKPILPEYITHKEVLSVFKKYLKLSWGAAVPMKQYKNHSVNQNKKVGAKASESLLKKAAEKSQGSTIQPTAASEFKAESTVVASFKRGRRDGEDPLLVGPVVTGSGSRPSKKVKVSEF</sequence>
<accession>A0AAW0D5W4</accession>
<dbReference type="InterPro" id="IPR008266">
    <property type="entry name" value="Tyr_kinase_AS"/>
</dbReference>
<evidence type="ECO:0000313" key="4">
    <source>
        <dbReference type="Proteomes" id="UP001362999"/>
    </source>
</evidence>
<feature type="region of interest" description="Disordered" evidence="1">
    <location>
        <begin position="756"/>
        <end position="788"/>
    </location>
</feature>
<dbReference type="GO" id="GO:0004672">
    <property type="term" value="F:protein kinase activity"/>
    <property type="evidence" value="ECO:0007669"/>
    <property type="project" value="InterPro"/>
</dbReference>
<feature type="compositionally biased region" description="Polar residues" evidence="1">
    <location>
        <begin position="574"/>
        <end position="583"/>
    </location>
</feature>
<evidence type="ECO:0000259" key="2">
    <source>
        <dbReference type="Pfam" id="PF17667"/>
    </source>
</evidence>
<dbReference type="PROSITE" id="PS00109">
    <property type="entry name" value="PROTEIN_KINASE_TYR"/>
    <property type="match status" value="1"/>
</dbReference>